<feature type="region of interest" description="Disordered" evidence="1">
    <location>
        <begin position="82"/>
        <end position="104"/>
    </location>
</feature>
<comment type="caution">
    <text evidence="2">The sequence shown here is derived from an EMBL/GenBank/DDBJ whole genome shotgun (WGS) entry which is preliminary data.</text>
</comment>
<gene>
    <name evidence="2" type="ORF">EZV62_010811</name>
</gene>
<dbReference type="AlphaFoldDB" id="A0A5C7I3F9"/>
<proteinExistence type="predicted"/>
<name>A0A5C7I3F9_9ROSI</name>
<dbReference type="Proteomes" id="UP000323000">
    <property type="component" value="Chromosome 4"/>
</dbReference>
<accession>A0A5C7I3F9</accession>
<evidence type="ECO:0000313" key="2">
    <source>
        <dbReference type="EMBL" id="TXG63817.1"/>
    </source>
</evidence>
<organism evidence="2 3">
    <name type="scientific">Acer yangbiense</name>
    <dbReference type="NCBI Taxonomy" id="1000413"/>
    <lineage>
        <taxon>Eukaryota</taxon>
        <taxon>Viridiplantae</taxon>
        <taxon>Streptophyta</taxon>
        <taxon>Embryophyta</taxon>
        <taxon>Tracheophyta</taxon>
        <taxon>Spermatophyta</taxon>
        <taxon>Magnoliopsida</taxon>
        <taxon>eudicotyledons</taxon>
        <taxon>Gunneridae</taxon>
        <taxon>Pentapetalae</taxon>
        <taxon>rosids</taxon>
        <taxon>malvids</taxon>
        <taxon>Sapindales</taxon>
        <taxon>Sapindaceae</taxon>
        <taxon>Hippocastanoideae</taxon>
        <taxon>Acereae</taxon>
        <taxon>Acer</taxon>
    </lineage>
</organism>
<protein>
    <submittedName>
        <fullName evidence="2">Uncharacterized protein</fullName>
    </submittedName>
</protein>
<evidence type="ECO:0000313" key="3">
    <source>
        <dbReference type="Proteomes" id="UP000323000"/>
    </source>
</evidence>
<evidence type="ECO:0000256" key="1">
    <source>
        <dbReference type="SAM" id="MobiDB-lite"/>
    </source>
</evidence>
<keyword evidence="3" id="KW-1185">Reference proteome</keyword>
<dbReference type="EMBL" id="VAHF01000004">
    <property type="protein sequence ID" value="TXG63817.1"/>
    <property type="molecule type" value="Genomic_DNA"/>
</dbReference>
<sequence>MLSFRVFVKYVNDTVDMDLIEPRDCSVISLINDAMKELKGHHIEPWEKWQLSITLSWNGLRHMLTTDEELMFCFEKNVEHPNDEPVGEAATDESDGSVVPDRFL</sequence>
<reference evidence="3" key="1">
    <citation type="journal article" date="2019" name="Gigascience">
        <title>De novo genome assembly of the endangered Acer yangbiense, a plant species with extremely small populations endemic to Yunnan Province, China.</title>
        <authorList>
            <person name="Yang J."/>
            <person name="Wariss H.M."/>
            <person name="Tao L."/>
            <person name="Zhang R."/>
            <person name="Yun Q."/>
            <person name="Hollingsworth P."/>
            <person name="Dao Z."/>
            <person name="Luo G."/>
            <person name="Guo H."/>
            <person name="Ma Y."/>
            <person name="Sun W."/>
        </authorList>
    </citation>
    <scope>NUCLEOTIDE SEQUENCE [LARGE SCALE GENOMIC DNA]</scope>
    <source>
        <strain evidence="3">cv. Malutang</strain>
    </source>
</reference>